<accession>A0A9P1IKZ5</accession>
<evidence type="ECO:0000259" key="2">
    <source>
        <dbReference type="Pfam" id="PF01579"/>
    </source>
</evidence>
<dbReference type="Proteomes" id="UP001152747">
    <property type="component" value="Unassembled WGS sequence"/>
</dbReference>
<sequence>MHLALIFLFFPTIFCSTCDFLKLKYCEEKYDKYENVPEELQTNQQKIDKRLKMCEAISECGETLKNCAEDDVNFKDRVDNLSAGCLFLTRMYKDDFVDCAIVLEKEVEAKGCERVKPEKSNKATYQKIFDGCVDGIVEDECSLEQNRIYKSYREMGIDYLAKYWIFN</sequence>
<proteinExistence type="predicted"/>
<evidence type="ECO:0000313" key="4">
    <source>
        <dbReference type="Proteomes" id="UP001152747"/>
    </source>
</evidence>
<organism evidence="3 4">
    <name type="scientific">Caenorhabditis angaria</name>
    <dbReference type="NCBI Taxonomy" id="860376"/>
    <lineage>
        <taxon>Eukaryota</taxon>
        <taxon>Metazoa</taxon>
        <taxon>Ecdysozoa</taxon>
        <taxon>Nematoda</taxon>
        <taxon>Chromadorea</taxon>
        <taxon>Rhabditida</taxon>
        <taxon>Rhabditina</taxon>
        <taxon>Rhabditomorpha</taxon>
        <taxon>Rhabditoidea</taxon>
        <taxon>Rhabditidae</taxon>
        <taxon>Peloderinae</taxon>
        <taxon>Caenorhabditis</taxon>
    </lineage>
</organism>
<dbReference type="Pfam" id="PF01579">
    <property type="entry name" value="DUF19"/>
    <property type="match status" value="1"/>
</dbReference>
<dbReference type="EMBL" id="CANHGI010000004">
    <property type="protein sequence ID" value="CAI5446990.1"/>
    <property type="molecule type" value="Genomic_DNA"/>
</dbReference>
<evidence type="ECO:0000313" key="3">
    <source>
        <dbReference type="EMBL" id="CAI5446990.1"/>
    </source>
</evidence>
<evidence type="ECO:0000256" key="1">
    <source>
        <dbReference type="SAM" id="SignalP"/>
    </source>
</evidence>
<feature type="signal peptide" evidence="1">
    <location>
        <begin position="1"/>
        <end position="15"/>
    </location>
</feature>
<feature type="chain" id="PRO_5040452983" description="T20D4.11-like domain-containing protein" evidence="1">
    <location>
        <begin position="16"/>
        <end position="167"/>
    </location>
</feature>
<feature type="domain" description="T20D4.11-like" evidence="2">
    <location>
        <begin position="15"/>
        <end position="152"/>
    </location>
</feature>
<keyword evidence="4" id="KW-1185">Reference proteome</keyword>
<dbReference type="AlphaFoldDB" id="A0A9P1IKZ5"/>
<reference evidence="3" key="1">
    <citation type="submission" date="2022-11" db="EMBL/GenBank/DDBJ databases">
        <authorList>
            <person name="Kikuchi T."/>
        </authorList>
    </citation>
    <scope>NUCLEOTIDE SEQUENCE</scope>
    <source>
        <strain evidence="3">PS1010</strain>
    </source>
</reference>
<keyword evidence="1" id="KW-0732">Signal</keyword>
<dbReference type="InterPro" id="IPR002542">
    <property type="entry name" value="T20D4.11-like_dom"/>
</dbReference>
<protein>
    <recommendedName>
        <fullName evidence="2">T20D4.11-like domain-containing protein</fullName>
    </recommendedName>
</protein>
<comment type="caution">
    <text evidence="3">The sequence shown here is derived from an EMBL/GenBank/DDBJ whole genome shotgun (WGS) entry which is preliminary data.</text>
</comment>
<name>A0A9P1IKZ5_9PELO</name>
<gene>
    <name evidence="3" type="ORF">CAMP_LOCUS9627</name>
</gene>